<keyword evidence="1" id="KW-0233">DNA recombination</keyword>
<dbReference type="SUPFAM" id="SSF56349">
    <property type="entry name" value="DNA breaking-rejoining enzymes"/>
    <property type="match status" value="1"/>
</dbReference>
<evidence type="ECO:0000313" key="4">
    <source>
        <dbReference type="Proteomes" id="UP000278673"/>
    </source>
</evidence>
<dbReference type="GO" id="GO:0015074">
    <property type="term" value="P:DNA integration"/>
    <property type="evidence" value="ECO:0007669"/>
    <property type="project" value="InterPro"/>
</dbReference>
<dbReference type="Proteomes" id="UP000278673">
    <property type="component" value="Unassembled WGS sequence"/>
</dbReference>
<dbReference type="EMBL" id="RFFJ01000032">
    <property type="protein sequence ID" value="RMI42748.1"/>
    <property type="molecule type" value="Genomic_DNA"/>
</dbReference>
<organism evidence="3 4">
    <name type="scientific">Streptomyces triticirhizae</name>
    <dbReference type="NCBI Taxonomy" id="2483353"/>
    <lineage>
        <taxon>Bacteria</taxon>
        <taxon>Bacillati</taxon>
        <taxon>Actinomycetota</taxon>
        <taxon>Actinomycetes</taxon>
        <taxon>Kitasatosporales</taxon>
        <taxon>Streptomycetaceae</taxon>
        <taxon>Streptomyces</taxon>
    </lineage>
</organism>
<proteinExistence type="predicted"/>
<dbReference type="Gene3D" id="1.10.443.10">
    <property type="entry name" value="Intergrase catalytic core"/>
    <property type="match status" value="1"/>
</dbReference>
<accession>A0A3M2M6M6</accession>
<dbReference type="GO" id="GO:0006310">
    <property type="term" value="P:DNA recombination"/>
    <property type="evidence" value="ECO:0007669"/>
    <property type="project" value="UniProtKB-KW"/>
</dbReference>
<dbReference type="InterPro" id="IPR013762">
    <property type="entry name" value="Integrase-like_cat_sf"/>
</dbReference>
<protein>
    <recommendedName>
        <fullName evidence="5">Tyr recombinase domain-containing protein</fullName>
    </recommendedName>
</protein>
<evidence type="ECO:0000256" key="1">
    <source>
        <dbReference type="ARBA" id="ARBA00023172"/>
    </source>
</evidence>
<dbReference type="InterPro" id="IPR011010">
    <property type="entry name" value="DNA_brk_join_enz"/>
</dbReference>
<dbReference type="GO" id="GO:0003677">
    <property type="term" value="F:DNA binding"/>
    <property type="evidence" value="ECO:0007669"/>
    <property type="project" value="InterPro"/>
</dbReference>
<evidence type="ECO:0008006" key="5">
    <source>
        <dbReference type="Google" id="ProtNLM"/>
    </source>
</evidence>
<gene>
    <name evidence="3" type="ORF">EBN88_08780</name>
</gene>
<feature type="compositionally biased region" description="Low complexity" evidence="2">
    <location>
        <begin position="130"/>
        <end position="149"/>
    </location>
</feature>
<dbReference type="AlphaFoldDB" id="A0A3M2M6M6"/>
<name>A0A3M2M6M6_9ACTN</name>
<sequence length="149" mass="15931">MTIMAETITPERLDALLAEDSHPVLHRALWQLLWETDIRVLDLLSLDVAEVDRAGGRIARAGAPFPVALSERALDLLAPLIADRAAGPLFGTGNERLRALSWEEAVRGAREHGVAIHAFRTAGKRHRSRAGAPEAGAGEPAVEPAGEPA</sequence>
<reference evidence="3 4" key="1">
    <citation type="submission" date="2018-10" db="EMBL/GenBank/DDBJ databases">
        <title>Isolation, diversity and antifungal activity of actinobacteria from wheat.</title>
        <authorList>
            <person name="Han C."/>
        </authorList>
    </citation>
    <scope>NUCLEOTIDE SEQUENCE [LARGE SCALE GENOMIC DNA]</scope>
    <source>
        <strain evidence="3 4">NEAU-YY642</strain>
    </source>
</reference>
<evidence type="ECO:0000313" key="3">
    <source>
        <dbReference type="EMBL" id="RMI42748.1"/>
    </source>
</evidence>
<feature type="region of interest" description="Disordered" evidence="2">
    <location>
        <begin position="124"/>
        <end position="149"/>
    </location>
</feature>
<evidence type="ECO:0000256" key="2">
    <source>
        <dbReference type="SAM" id="MobiDB-lite"/>
    </source>
</evidence>
<keyword evidence="4" id="KW-1185">Reference proteome</keyword>
<comment type="caution">
    <text evidence="3">The sequence shown here is derived from an EMBL/GenBank/DDBJ whole genome shotgun (WGS) entry which is preliminary data.</text>
</comment>